<proteinExistence type="predicted"/>
<dbReference type="Proteomes" id="UP001499909">
    <property type="component" value="Unassembled WGS sequence"/>
</dbReference>
<reference evidence="2" key="1">
    <citation type="journal article" date="2019" name="Int. J. Syst. Evol. Microbiol.">
        <title>The Global Catalogue of Microorganisms (GCM) 10K type strain sequencing project: providing services to taxonomists for standard genome sequencing and annotation.</title>
        <authorList>
            <consortium name="The Broad Institute Genomics Platform"/>
            <consortium name="The Broad Institute Genome Sequencing Center for Infectious Disease"/>
            <person name="Wu L."/>
            <person name="Ma J."/>
        </authorList>
    </citation>
    <scope>NUCLEOTIDE SEQUENCE [LARGE SCALE GENOMIC DNA]</scope>
    <source>
        <strain evidence="2">JCM 17214</strain>
    </source>
</reference>
<dbReference type="Pfam" id="PF13668">
    <property type="entry name" value="Ferritin_2"/>
    <property type="match status" value="1"/>
</dbReference>
<dbReference type="SUPFAM" id="SSF47240">
    <property type="entry name" value="Ferritin-like"/>
    <property type="match status" value="1"/>
</dbReference>
<gene>
    <name evidence="1" type="ORF">GCM10022406_05140</name>
</gene>
<keyword evidence="2" id="KW-1185">Reference proteome</keyword>
<evidence type="ECO:0008006" key="3">
    <source>
        <dbReference type="Google" id="ProtNLM"/>
    </source>
</evidence>
<sequence>MLTSFLDRTMRRRSFFRIAGATTAASALLLAGCGTDDPEPVAAPSNVLVLAAGDVGLLNYAYLLEQLEAAFYQKVLGALPTDLLPGEKEALTALRDHEVIHREFFKFALADQAITTFTFDFTSLSLTSRVGVFTAAKKLEDLGVAAYNGIGKLLLNGGYLTLIGKIASVEARHAAFVRDALQPNSFGVADATTIVTTGDYAGLNVTMTPAQVLTAAAAFFPFTIDTSKLPTA</sequence>
<evidence type="ECO:0000313" key="2">
    <source>
        <dbReference type="Proteomes" id="UP001499909"/>
    </source>
</evidence>
<accession>A0ABP7MFA4</accession>
<organism evidence="1 2">
    <name type="scientific">Hymenobacter algoricola</name>
    <dbReference type="NCBI Taxonomy" id="486267"/>
    <lineage>
        <taxon>Bacteria</taxon>
        <taxon>Pseudomonadati</taxon>
        <taxon>Bacteroidota</taxon>
        <taxon>Cytophagia</taxon>
        <taxon>Cytophagales</taxon>
        <taxon>Hymenobacteraceae</taxon>
        <taxon>Hymenobacter</taxon>
    </lineage>
</organism>
<protein>
    <recommendedName>
        <fullName evidence="3">Ferritin-like domain-containing protein</fullName>
    </recommendedName>
</protein>
<comment type="caution">
    <text evidence="1">The sequence shown here is derived from an EMBL/GenBank/DDBJ whole genome shotgun (WGS) entry which is preliminary data.</text>
</comment>
<name>A0ABP7MFA4_9BACT</name>
<dbReference type="EMBL" id="BAABDH010000012">
    <property type="protein sequence ID" value="GAA3921996.1"/>
    <property type="molecule type" value="Genomic_DNA"/>
</dbReference>
<dbReference type="InterPro" id="IPR009078">
    <property type="entry name" value="Ferritin-like_SF"/>
</dbReference>
<dbReference type="RefSeq" id="WP_345109647.1">
    <property type="nucleotide sequence ID" value="NZ_BAABDH010000012.1"/>
</dbReference>
<evidence type="ECO:0000313" key="1">
    <source>
        <dbReference type="EMBL" id="GAA3921996.1"/>
    </source>
</evidence>